<name>A0A7W9BL37_9RHOB</name>
<keyword evidence="3" id="KW-1185">Reference proteome</keyword>
<evidence type="ECO:0000313" key="3">
    <source>
        <dbReference type="Proteomes" id="UP000535415"/>
    </source>
</evidence>
<dbReference type="RefSeq" id="WP_183528845.1">
    <property type="nucleotide sequence ID" value="NZ_JACIJM010000005.1"/>
</dbReference>
<comment type="caution">
    <text evidence="2">The sequence shown here is derived from an EMBL/GenBank/DDBJ whole genome shotgun (WGS) entry which is preliminary data.</text>
</comment>
<accession>A0A7W9BL37</accession>
<keyword evidence="1" id="KW-0472">Membrane</keyword>
<evidence type="ECO:0000313" key="2">
    <source>
        <dbReference type="EMBL" id="MBB5722518.1"/>
    </source>
</evidence>
<feature type="transmembrane region" description="Helical" evidence="1">
    <location>
        <begin position="104"/>
        <end position="124"/>
    </location>
</feature>
<sequence length="334" mass="35844">MTALTQFERLESDGIWRETSTSDPIEVTVSFGKATLVLNDRNEQPLTHWSLPAVTRLNPGHRPALFTPAPETDETLEIEDDLMVDAIETVRKALTKSAPRQSRLRSVVTLSLIGVFVAAAALWGPGAFRRQTLSVVPDSKRTEIGATILGHYQRLTGPTCRNPIGTVPLAKLKTRLMGRDTKGQIVVVQSLPQGATVLPGGIVLIDRALIEQLDDPAIAAGFIIAAIAGRDSHDPLADVLSDAGLNTTVQLFTTGDIPNDVLGDYARSIQEISLTPAKPSELVTAFDNAKIPLAPYAAIRDPDGAMFGDVASDTTTSVLTDSEWVRLQGICASY</sequence>
<dbReference type="EMBL" id="JACIJM010000005">
    <property type="protein sequence ID" value="MBB5722518.1"/>
    <property type="molecule type" value="Genomic_DNA"/>
</dbReference>
<protein>
    <submittedName>
        <fullName evidence="2">Uncharacterized protein</fullName>
    </submittedName>
</protein>
<dbReference type="Proteomes" id="UP000535415">
    <property type="component" value="Unassembled WGS sequence"/>
</dbReference>
<proteinExistence type="predicted"/>
<reference evidence="2 3" key="1">
    <citation type="submission" date="2020-08" db="EMBL/GenBank/DDBJ databases">
        <title>Genomic Encyclopedia of Type Strains, Phase IV (KMG-IV): sequencing the most valuable type-strain genomes for metagenomic binning, comparative biology and taxonomic classification.</title>
        <authorList>
            <person name="Goeker M."/>
        </authorList>
    </citation>
    <scope>NUCLEOTIDE SEQUENCE [LARGE SCALE GENOMIC DNA]</scope>
    <source>
        <strain evidence="2 3">DSM 101064</strain>
    </source>
</reference>
<dbReference type="AlphaFoldDB" id="A0A7W9BL37"/>
<organism evidence="2 3">
    <name type="scientific">Yoonia ponticola</name>
    <dbReference type="NCBI Taxonomy" id="1524255"/>
    <lineage>
        <taxon>Bacteria</taxon>
        <taxon>Pseudomonadati</taxon>
        <taxon>Pseudomonadota</taxon>
        <taxon>Alphaproteobacteria</taxon>
        <taxon>Rhodobacterales</taxon>
        <taxon>Paracoccaceae</taxon>
        <taxon>Yoonia</taxon>
    </lineage>
</organism>
<keyword evidence="1" id="KW-1133">Transmembrane helix</keyword>
<evidence type="ECO:0000256" key="1">
    <source>
        <dbReference type="SAM" id="Phobius"/>
    </source>
</evidence>
<keyword evidence="1" id="KW-0812">Transmembrane</keyword>
<gene>
    <name evidence="2" type="ORF">FHS72_002144</name>
</gene>